<dbReference type="EMBL" id="MAHX01000020">
    <property type="protein sequence ID" value="OPC61576.1"/>
    <property type="molecule type" value="Genomic_DNA"/>
</dbReference>
<accession>A0A1T3MAS9</accession>
<proteinExistence type="predicted"/>
<sequence>MNQFITPDELRTHAYDEEIKAIIREDETIALASIDMAIEFAESKLMKDYDTAEIFAKRGDDRSTLLVKIIKDIAIWELIGLANPSIDYDDKKLRYEDAKGWLTAVYKGMPTSLPRKETKEASSFKYTSNPKRENYY</sequence>
<reference evidence="1 2" key="1">
    <citation type="submission" date="2016-06" db="EMBL/GenBank/DDBJ databases">
        <title>Revisiting the taxonomy of the Elizabethkingia Genus based on Whole-Genome Sequencing, Optical Mapping, and MALDI-TOF.</title>
        <authorList>
            <person name="Nicholson A.C."/>
        </authorList>
    </citation>
    <scope>NUCLEOTIDE SEQUENCE [LARGE SCALE GENOMIC DNA]</scope>
    <source>
        <strain evidence="1 2">G4070</strain>
    </source>
</reference>
<organism evidence="1 2">
    <name type="scientific">Elizabethkingia occulta</name>
    <dbReference type="NCBI Taxonomy" id="1867263"/>
    <lineage>
        <taxon>Bacteria</taxon>
        <taxon>Pseudomonadati</taxon>
        <taxon>Bacteroidota</taxon>
        <taxon>Flavobacteriia</taxon>
        <taxon>Flavobacteriales</taxon>
        <taxon>Weeksellaceae</taxon>
        <taxon>Elizabethkingia</taxon>
    </lineage>
</organism>
<dbReference type="AlphaFoldDB" id="A0A1T3MAS9"/>
<dbReference type="RefSeq" id="WP_078773005.1">
    <property type="nucleotide sequence ID" value="NZ_CBCSBR010000018.1"/>
</dbReference>
<keyword evidence="2" id="KW-1185">Reference proteome</keyword>
<gene>
    <name evidence="1" type="ORF">BAZ10_10750</name>
</gene>
<evidence type="ECO:0000313" key="1">
    <source>
        <dbReference type="EMBL" id="OPC61576.1"/>
    </source>
</evidence>
<evidence type="ECO:0000313" key="2">
    <source>
        <dbReference type="Proteomes" id="UP000190813"/>
    </source>
</evidence>
<evidence type="ECO:0008006" key="3">
    <source>
        <dbReference type="Google" id="ProtNLM"/>
    </source>
</evidence>
<comment type="caution">
    <text evidence="1">The sequence shown here is derived from an EMBL/GenBank/DDBJ whole genome shotgun (WGS) entry which is preliminary data.</text>
</comment>
<protein>
    <recommendedName>
        <fullName evidence="3">DUF1320 domain-containing protein</fullName>
    </recommendedName>
</protein>
<dbReference type="Proteomes" id="UP000190813">
    <property type="component" value="Unassembled WGS sequence"/>
</dbReference>
<name>A0A1T3MAS9_9FLAO</name>